<reference evidence="11 12" key="1">
    <citation type="submission" date="2018-03" db="EMBL/GenBank/DDBJ databases">
        <authorList>
            <person name="Keele B.F."/>
        </authorList>
    </citation>
    <scope>NUCLEOTIDE SEQUENCE [LARGE SCALE GENOMIC DNA]</scope>
    <source>
        <strain evidence="11 12">D20</strain>
    </source>
</reference>
<dbReference type="PANTHER" id="PTHR35091:SF2">
    <property type="entry name" value="FLAGELLAR PROTEIN FLIL"/>
    <property type="match status" value="1"/>
</dbReference>
<dbReference type="GO" id="GO:0005886">
    <property type="term" value="C:plasma membrane"/>
    <property type="evidence" value="ECO:0007669"/>
    <property type="project" value="UniProtKB-SubCell"/>
</dbReference>
<dbReference type="GO" id="GO:0006935">
    <property type="term" value="P:chemotaxis"/>
    <property type="evidence" value="ECO:0007669"/>
    <property type="project" value="UniProtKB-KW"/>
</dbReference>
<dbReference type="GO" id="GO:0071978">
    <property type="term" value="P:bacterial-type flagellum-dependent swarming motility"/>
    <property type="evidence" value="ECO:0007669"/>
    <property type="project" value="TreeGrafter"/>
</dbReference>
<dbReference type="InterPro" id="IPR005503">
    <property type="entry name" value="FliL"/>
</dbReference>
<feature type="transmembrane region" description="Helical" evidence="10">
    <location>
        <begin position="23"/>
        <end position="48"/>
    </location>
</feature>
<evidence type="ECO:0000313" key="12">
    <source>
        <dbReference type="Proteomes" id="UP000241193"/>
    </source>
</evidence>
<evidence type="ECO:0000256" key="3">
    <source>
        <dbReference type="ARBA" id="ARBA00008281"/>
    </source>
</evidence>
<keyword evidence="11" id="KW-0969">Cilium</keyword>
<comment type="function">
    <text evidence="1 10">Controls the rotational direction of flagella during chemotaxis.</text>
</comment>
<evidence type="ECO:0000256" key="4">
    <source>
        <dbReference type="ARBA" id="ARBA00022475"/>
    </source>
</evidence>
<name>A0A2T4IHW9_9RHOO</name>
<keyword evidence="9 10" id="KW-0472">Membrane</keyword>
<dbReference type="PANTHER" id="PTHR35091">
    <property type="entry name" value="FLAGELLAR PROTEIN FLIL"/>
    <property type="match status" value="1"/>
</dbReference>
<keyword evidence="6 10" id="KW-0812">Transmembrane</keyword>
<dbReference type="RefSeq" id="WP_107492568.1">
    <property type="nucleotide sequence ID" value="NZ_PZKC01000003.1"/>
</dbReference>
<evidence type="ECO:0000256" key="7">
    <source>
        <dbReference type="ARBA" id="ARBA00022779"/>
    </source>
</evidence>
<comment type="subcellular location">
    <subcellularLocation>
        <location evidence="10">Cell inner membrane</location>
    </subcellularLocation>
    <subcellularLocation>
        <location evidence="2">Cell membrane</location>
        <topology evidence="2">Single-pass membrane protein</topology>
    </subcellularLocation>
</comment>
<dbReference type="EMBL" id="PZKC01000003">
    <property type="protein sequence ID" value="PTD97368.1"/>
    <property type="molecule type" value="Genomic_DNA"/>
</dbReference>
<gene>
    <name evidence="11" type="ORF">C8261_05020</name>
</gene>
<dbReference type="Pfam" id="PF03748">
    <property type="entry name" value="FliL"/>
    <property type="match status" value="1"/>
</dbReference>
<proteinExistence type="inferred from homology"/>
<dbReference type="GO" id="GO:0009425">
    <property type="term" value="C:bacterial-type flagellum basal body"/>
    <property type="evidence" value="ECO:0007669"/>
    <property type="project" value="InterPro"/>
</dbReference>
<organism evidence="11 12">
    <name type="scientific">Pseudothauera lacus</name>
    <dbReference type="NCBI Taxonomy" id="2136175"/>
    <lineage>
        <taxon>Bacteria</taxon>
        <taxon>Pseudomonadati</taxon>
        <taxon>Pseudomonadota</taxon>
        <taxon>Betaproteobacteria</taxon>
        <taxon>Rhodocyclales</taxon>
        <taxon>Zoogloeaceae</taxon>
        <taxon>Pseudothauera</taxon>
    </lineage>
</organism>
<reference evidence="11 12" key="2">
    <citation type="submission" date="2018-04" db="EMBL/GenBank/DDBJ databases">
        <title>Thauera lacus sp. nov., isolated from an saline lake in Inner Mongolia, China.</title>
        <authorList>
            <person name="Liang Q.-Y."/>
        </authorList>
    </citation>
    <scope>NUCLEOTIDE SEQUENCE [LARGE SCALE GENOMIC DNA]</scope>
    <source>
        <strain evidence="11 12">D20</strain>
    </source>
</reference>
<evidence type="ECO:0000256" key="1">
    <source>
        <dbReference type="ARBA" id="ARBA00002254"/>
    </source>
</evidence>
<comment type="caution">
    <text evidence="11">The sequence shown here is derived from an EMBL/GenBank/DDBJ whole genome shotgun (WGS) entry which is preliminary data.</text>
</comment>
<evidence type="ECO:0000256" key="2">
    <source>
        <dbReference type="ARBA" id="ARBA00004162"/>
    </source>
</evidence>
<evidence type="ECO:0000256" key="8">
    <source>
        <dbReference type="ARBA" id="ARBA00022989"/>
    </source>
</evidence>
<comment type="similarity">
    <text evidence="3 10">Belongs to the FliL family.</text>
</comment>
<keyword evidence="4" id="KW-1003">Cell membrane</keyword>
<keyword evidence="10" id="KW-0997">Cell inner membrane</keyword>
<keyword evidence="12" id="KW-1185">Reference proteome</keyword>
<evidence type="ECO:0000313" key="11">
    <source>
        <dbReference type="EMBL" id="PTD97368.1"/>
    </source>
</evidence>
<evidence type="ECO:0000256" key="5">
    <source>
        <dbReference type="ARBA" id="ARBA00022500"/>
    </source>
</evidence>
<accession>A0A2T4IHW9</accession>
<evidence type="ECO:0000256" key="6">
    <source>
        <dbReference type="ARBA" id="ARBA00022692"/>
    </source>
</evidence>
<dbReference type="AlphaFoldDB" id="A0A2T4IHW9"/>
<protein>
    <recommendedName>
        <fullName evidence="10">Flagellar protein FliL</fullName>
    </recommendedName>
</protein>
<dbReference type="OrthoDB" id="5297029at2"/>
<keyword evidence="8 10" id="KW-1133">Transmembrane helix</keyword>
<dbReference type="Proteomes" id="UP000241193">
    <property type="component" value="Unassembled WGS sequence"/>
</dbReference>
<evidence type="ECO:0000256" key="9">
    <source>
        <dbReference type="ARBA" id="ARBA00023136"/>
    </source>
</evidence>
<keyword evidence="5 10" id="KW-0145">Chemotaxis</keyword>
<keyword evidence="11" id="KW-0966">Cell projection</keyword>
<keyword evidence="11" id="KW-0282">Flagellum</keyword>
<sequence length="191" mass="20447">MAKAPAKPEVAATETPAPKKSKLMIIIVVILVLVLLIVAALVGVLLLIKGNKNKDDSAPEAAPAAAPQAQAMTTVDLSKPPVFVQLDTFTVNLTREESDHYLQAVIVLRVADAKVAAQLPAFMPEIRHRTNLLLSSKKPSEVATMEGREALAQELLIQINEAVGAPAPRDIRPGMVWGPVHGVLFNSFIVQ</sequence>
<keyword evidence="7 10" id="KW-0283">Flagellar rotation</keyword>
<evidence type="ECO:0000256" key="10">
    <source>
        <dbReference type="RuleBase" id="RU364125"/>
    </source>
</evidence>